<proteinExistence type="predicted"/>
<name>A0ABY7WD10_9SPHI</name>
<dbReference type="Proteomes" id="UP001221558">
    <property type="component" value="Chromosome"/>
</dbReference>
<reference evidence="1 2" key="1">
    <citation type="submission" date="2023-02" db="EMBL/GenBank/DDBJ databases">
        <title>Genome sequence of Sphingobacterium sp. KACC 22765.</title>
        <authorList>
            <person name="Kim S."/>
            <person name="Heo J."/>
            <person name="Kwon S.-W."/>
        </authorList>
    </citation>
    <scope>NUCLEOTIDE SEQUENCE [LARGE SCALE GENOMIC DNA]</scope>
    <source>
        <strain evidence="1 2">KACC 22765</strain>
    </source>
</reference>
<keyword evidence="2" id="KW-1185">Reference proteome</keyword>
<accession>A0ABY7WD10</accession>
<dbReference type="RefSeq" id="WP_274266085.1">
    <property type="nucleotide sequence ID" value="NZ_CP117880.1"/>
</dbReference>
<evidence type="ECO:0000313" key="1">
    <source>
        <dbReference type="EMBL" id="WDF67355.1"/>
    </source>
</evidence>
<sequence length="52" mass="6040">MLRIKTEKSPCGLFSVLMRNVGEAAQTKNFTAAKRVFLTNKQRKEKTWLIKQ</sequence>
<gene>
    <name evidence="1" type="ORF">PQ465_13675</name>
</gene>
<organism evidence="1 2">
    <name type="scientific">Sphingobacterium oryzagri</name>
    <dbReference type="NCBI Taxonomy" id="3025669"/>
    <lineage>
        <taxon>Bacteria</taxon>
        <taxon>Pseudomonadati</taxon>
        <taxon>Bacteroidota</taxon>
        <taxon>Sphingobacteriia</taxon>
        <taxon>Sphingobacteriales</taxon>
        <taxon>Sphingobacteriaceae</taxon>
        <taxon>Sphingobacterium</taxon>
    </lineage>
</organism>
<evidence type="ECO:0000313" key="2">
    <source>
        <dbReference type="Proteomes" id="UP001221558"/>
    </source>
</evidence>
<protein>
    <submittedName>
        <fullName evidence="1">Uncharacterized protein</fullName>
    </submittedName>
</protein>
<dbReference type="EMBL" id="CP117880">
    <property type="protein sequence ID" value="WDF67355.1"/>
    <property type="molecule type" value="Genomic_DNA"/>
</dbReference>